<name>A0A154IA00_RHILE</name>
<dbReference type="RefSeq" id="WP_062944640.1">
    <property type="nucleotide sequence ID" value="NZ_CP171844.1"/>
</dbReference>
<dbReference type="NCBIfam" id="NF033788">
    <property type="entry name" value="HTH_metalloreg"/>
    <property type="match status" value="1"/>
</dbReference>
<dbReference type="GO" id="GO:0003677">
    <property type="term" value="F:DNA binding"/>
    <property type="evidence" value="ECO:0007669"/>
    <property type="project" value="UniProtKB-KW"/>
</dbReference>
<evidence type="ECO:0000256" key="2">
    <source>
        <dbReference type="ARBA" id="ARBA00023125"/>
    </source>
</evidence>
<gene>
    <name evidence="5" type="ORF">A4A59_04160</name>
</gene>
<evidence type="ECO:0000256" key="3">
    <source>
        <dbReference type="ARBA" id="ARBA00023163"/>
    </source>
</evidence>
<sequence>MTKPVSSRVCRDVGAASELLKLIANANRLAIVCYLIETEASVSAMEDELGIRQPTLSQQLSELREAGVIEGRRDGKAIVYRVIDPRIETIVHTLRDMFSGLDDITGRFGMTKLPVDEMMFD</sequence>
<keyword evidence="2" id="KW-0238">DNA-binding</keyword>
<dbReference type="InterPro" id="IPR036388">
    <property type="entry name" value="WH-like_DNA-bd_sf"/>
</dbReference>
<dbReference type="Gene3D" id="1.10.10.10">
    <property type="entry name" value="Winged helix-like DNA-binding domain superfamily/Winged helix DNA-binding domain"/>
    <property type="match status" value="1"/>
</dbReference>
<dbReference type="PROSITE" id="PS50987">
    <property type="entry name" value="HTH_ARSR_2"/>
    <property type="match status" value="1"/>
</dbReference>
<dbReference type="PANTHER" id="PTHR43132">
    <property type="entry name" value="ARSENICAL RESISTANCE OPERON REPRESSOR ARSR-RELATED"/>
    <property type="match status" value="1"/>
</dbReference>
<keyword evidence="1" id="KW-0805">Transcription regulation</keyword>
<dbReference type="CDD" id="cd00090">
    <property type="entry name" value="HTH_ARSR"/>
    <property type="match status" value="1"/>
</dbReference>
<dbReference type="AlphaFoldDB" id="A0A154IA00"/>
<dbReference type="InterPro" id="IPR011991">
    <property type="entry name" value="ArsR-like_HTH"/>
</dbReference>
<organism evidence="5">
    <name type="scientific">Rhizobium leguminosarum</name>
    <dbReference type="NCBI Taxonomy" id="384"/>
    <lineage>
        <taxon>Bacteria</taxon>
        <taxon>Pseudomonadati</taxon>
        <taxon>Pseudomonadota</taxon>
        <taxon>Alphaproteobacteria</taxon>
        <taxon>Hyphomicrobiales</taxon>
        <taxon>Rhizobiaceae</taxon>
        <taxon>Rhizobium/Agrobacterium group</taxon>
        <taxon>Rhizobium</taxon>
    </lineage>
</organism>
<dbReference type="SMART" id="SM00418">
    <property type="entry name" value="HTH_ARSR"/>
    <property type="match status" value="1"/>
</dbReference>
<evidence type="ECO:0000313" key="5">
    <source>
        <dbReference type="EMBL" id="KZA97366.1"/>
    </source>
</evidence>
<comment type="caution">
    <text evidence="5">The sequence shown here is derived from an EMBL/GenBank/DDBJ whole genome shotgun (WGS) entry which is preliminary data.</text>
</comment>
<feature type="domain" description="HTH arsR-type" evidence="4">
    <location>
        <begin position="5"/>
        <end position="102"/>
    </location>
</feature>
<dbReference type="Pfam" id="PF01022">
    <property type="entry name" value="HTH_5"/>
    <property type="match status" value="1"/>
</dbReference>
<keyword evidence="3" id="KW-0804">Transcription</keyword>
<dbReference type="InterPro" id="IPR051011">
    <property type="entry name" value="Metal_resp_trans_reg"/>
</dbReference>
<dbReference type="InterPro" id="IPR001845">
    <property type="entry name" value="HTH_ArsR_DNA-bd_dom"/>
</dbReference>
<evidence type="ECO:0000256" key="1">
    <source>
        <dbReference type="ARBA" id="ARBA00023015"/>
    </source>
</evidence>
<dbReference type="PANTHER" id="PTHR43132:SF2">
    <property type="entry name" value="ARSENICAL RESISTANCE OPERON REPRESSOR ARSR-RELATED"/>
    <property type="match status" value="1"/>
</dbReference>
<dbReference type="InterPro" id="IPR036390">
    <property type="entry name" value="WH_DNA-bd_sf"/>
</dbReference>
<proteinExistence type="predicted"/>
<dbReference type="PRINTS" id="PR00778">
    <property type="entry name" value="HTHARSR"/>
</dbReference>
<protein>
    <submittedName>
        <fullName evidence="5">Transcriptional regulator</fullName>
    </submittedName>
</protein>
<dbReference type="SUPFAM" id="SSF46785">
    <property type="entry name" value="Winged helix' DNA-binding domain"/>
    <property type="match status" value="1"/>
</dbReference>
<reference evidence="5" key="1">
    <citation type="submission" date="2016-03" db="EMBL/GenBank/DDBJ databases">
        <title>Microsymbionts genomes from the relict species Vavilovia formosa.</title>
        <authorList>
            <person name="Chirak E."/>
            <person name="Kimeklis A."/>
            <person name="Kopat V."/>
            <person name="Andronov E."/>
        </authorList>
    </citation>
    <scope>NUCLEOTIDE SEQUENCE [LARGE SCALE GENOMIC DNA]</scope>
    <source>
        <strain evidence="5">Vaf12</strain>
    </source>
</reference>
<accession>A0A154IA00</accession>
<dbReference type="EMBL" id="LVYU01000134">
    <property type="protein sequence ID" value="KZA97366.1"/>
    <property type="molecule type" value="Genomic_DNA"/>
</dbReference>
<evidence type="ECO:0000259" key="4">
    <source>
        <dbReference type="PROSITE" id="PS50987"/>
    </source>
</evidence>
<dbReference type="GO" id="GO:0003700">
    <property type="term" value="F:DNA-binding transcription factor activity"/>
    <property type="evidence" value="ECO:0007669"/>
    <property type="project" value="InterPro"/>
</dbReference>